<dbReference type="RefSeq" id="WP_158341711.1">
    <property type="nucleotide sequence ID" value="NZ_CP033012.1"/>
</dbReference>
<evidence type="ECO:0000256" key="4">
    <source>
        <dbReference type="ARBA" id="ARBA00022679"/>
    </source>
</evidence>
<dbReference type="NCBIfam" id="TIGR00006">
    <property type="entry name" value="16S rRNA (cytosine(1402)-N(4))-methyltransferase RsmH"/>
    <property type="match status" value="1"/>
</dbReference>
<accession>A0A4D6Y4G2</accession>
<dbReference type="InterPro" id="IPR029063">
    <property type="entry name" value="SAM-dependent_MTases_sf"/>
</dbReference>
<comment type="catalytic activity">
    <reaction evidence="6">
        <text>cytidine(1402) in 16S rRNA + S-adenosyl-L-methionine = N(4)-methylcytidine(1402) in 16S rRNA + S-adenosyl-L-homocysteine + H(+)</text>
        <dbReference type="Rhea" id="RHEA:42928"/>
        <dbReference type="Rhea" id="RHEA-COMP:10286"/>
        <dbReference type="Rhea" id="RHEA-COMP:10287"/>
        <dbReference type="ChEBI" id="CHEBI:15378"/>
        <dbReference type="ChEBI" id="CHEBI:57856"/>
        <dbReference type="ChEBI" id="CHEBI:59789"/>
        <dbReference type="ChEBI" id="CHEBI:74506"/>
        <dbReference type="ChEBI" id="CHEBI:82748"/>
        <dbReference type="EC" id="2.1.1.199"/>
    </reaction>
</comment>
<organism evidence="7 8">
    <name type="scientific">Buchnera aphidicola</name>
    <name type="common">Anoecia oenotherae</name>
    <dbReference type="NCBI Taxonomy" id="1241833"/>
    <lineage>
        <taxon>Bacteria</taxon>
        <taxon>Pseudomonadati</taxon>
        <taxon>Pseudomonadota</taxon>
        <taxon>Gammaproteobacteria</taxon>
        <taxon>Enterobacterales</taxon>
        <taxon>Erwiniaceae</taxon>
        <taxon>Buchnera</taxon>
    </lineage>
</organism>
<dbReference type="GO" id="GO:0005737">
    <property type="term" value="C:cytoplasm"/>
    <property type="evidence" value="ECO:0007669"/>
    <property type="project" value="UniProtKB-SubCell"/>
</dbReference>
<dbReference type="SUPFAM" id="SSF81799">
    <property type="entry name" value="Putative methyltransferase TM0872, insert domain"/>
    <property type="match status" value="1"/>
</dbReference>
<keyword evidence="6" id="KW-0963">Cytoplasm</keyword>
<dbReference type="GO" id="GO:0070475">
    <property type="term" value="P:rRNA base methylation"/>
    <property type="evidence" value="ECO:0007669"/>
    <property type="project" value="UniProtKB-UniRule"/>
</dbReference>
<sequence>MYNYHFKTLHTTVFLNEAIESLKIKKKGIYIDSTFGYGGHSSLILKNLSSEGKLFAIDTDPDSISYSKKITDSRFKIENNVFSNIFNFSKKNNILKKTNGILFDLGVSTPQITSSKRGFSFMKDGPLDMRMNPKKGISASQWLLTSKQEKIEKVLREYGEERYAKKISYAIKKQNSIQPIVTTKQLADLITKIIPKKIRKFKHPATRSFQAIRIKINKEIEEIKIALQQSLKILAPKGRIVVISFHSLEDRIVKKFFNKYSKKNFIPKGIPITEKEIFLSNSIKLKLISKKMPNKHQIILNPRSRSAVIRTAELI</sequence>
<dbReference type="Proteomes" id="UP000298677">
    <property type="component" value="Chromosome"/>
</dbReference>
<keyword evidence="4 6" id="KW-0808">Transferase</keyword>
<evidence type="ECO:0000256" key="1">
    <source>
        <dbReference type="ARBA" id="ARBA00010396"/>
    </source>
</evidence>
<dbReference type="Gene3D" id="3.40.50.150">
    <property type="entry name" value="Vaccinia Virus protein VP39"/>
    <property type="match status" value="1"/>
</dbReference>
<reference evidence="7 8" key="1">
    <citation type="submission" date="2018-10" db="EMBL/GenBank/DDBJ databases">
        <title>Comparative functional genomics of the obligate endosymbiont Buchnera aphidicola.</title>
        <authorList>
            <person name="Chong R.A."/>
        </authorList>
    </citation>
    <scope>NUCLEOTIDE SEQUENCE [LARGE SCALE GENOMIC DNA]</scope>
    <source>
        <strain evidence="7 8">Aoe</strain>
    </source>
</reference>
<evidence type="ECO:0000313" key="8">
    <source>
        <dbReference type="Proteomes" id="UP000298677"/>
    </source>
</evidence>
<name>A0A4D6Y4G2_9GAMM</name>
<dbReference type="Gene3D" id="1.10.150.170">
    <property type="entry name" value="Putative methyltransferase TM0872, insert domain"/>
    <property type="match status" value="1"/>
</dbReference>
<feature type="binding site" evidence="6">
    <location>
        <begin position="38"/>
        <end position="40"/>
    </location>
    <ligand>
        <name>S-adenosyl-L-methionine</name>
        <dbReference type="ChEBI" id="CHEBI:59789"/>
    </ligand>
</feature>
<dbReference type="Pfam" id="PF01795">
    <property type="entry name" value="Methyltransf_5"/>
    <property type="match status" value="1"/>
</dbReference>
<dbReference type="PANTHER" id="PTHR11265">
    <property type="entry name" value="S-ADENOSYL-METHYLTRANSFERASE MRAW"/>
    <property type="match status" value="1"/>
</dbReference>
<dbReference type="PIRSF" id="PIRSF004486">
    <property type="entry name" value="MraW"/>
    <property type="match status" value="1"/>
</dbReference>
<dbReference type="GO" id="GO:0071424">
    <property type="term" value="F:rRNA (cytosine-N4-)-methyltransferase activity"/>
    <property type="evidence" value="ECO:0007669"/>
    <property type="project" value="UniProtKB-UniRule"/>
</dbReference>
<dbReference type="OrthoDB" id="9806637at2"/>
<feature type="binding site" evidence="6">
    <location>
        <position position="82"/>
    </location>
    <ligand>
        <name>S-adenosyl-L-methionine</name>
        <dbReference type="ChEBI" id="CHEBI:59789"/>
    </ligand>
</feature>
<dbReference type="InterPro" id="IPR002903">
    <property type="entry name" value="RsmH"/>
</dbReference>
<dbReference type="PANTHER" id="PTHR11265:SF0">
    <property type="entry name" value="12S RRNA N4-METHYLCYTIDINE METHYLTRANSFERASE"/>
    <property type="match status" value="1"/>
</dbReference>
<comment type="function">
    <text evidence="6">Specifically methylates the N4 position of cytidine in position 1402 (C1402) of 16S rRNA.</text>
</comment>
<feature type="binding site" evidence="6">
    <location>
        <position position="104"/>
    </location>
    <ligand>
        <name>S-adenosyl-L-methionine</name>
        <dbReference type="ChEBI" id="CHEBI:59789"/>
    </ligand>
</feature>
<keyword evidence="2 6" id="KW-0698">rRNA processing</keyword>
<dbReference type="SUPFAM" id="SSF53335">
    <property type="entry name" value="S-adenosyl-L-methionine-dependent methyltransferases"/>
    <property type="match status" value="1"/>
</dbReference>
<dbReference type="EMBL" id="CP033012">
    <property type="protein sequence ID" value="QCI19305.1"/>
    <property type="molecule type" value="Genomic_DNA"/>
</dbReference>
<dbReference type="AlphaFoldDB" id="A0A4D6Y4G2"/>
<proteinExistence type="inferred from homology"/>
<gene>
    <name evidence="6 7" type="primary">rsmH</name>
    <name evidence="7" type="ORF">D9V65_00885</name>
</gene>
<dbReference type="HAMAP" id="MF_01007">
    <property type="entry name" value="16SrRNA_methyltr_H"/>
    <property type="match status" value="1"/>
</dbReference>
<feature type="binding site" evidence="6">
    <location>
        <position position="111"/>
    </location>
    <ligand>
        <name>S-adenosyl-L-methionine</name>
        <dbReference type="ChEBI" id="CHEBI:59789"/>
    </ligand>
</feature>
<evidence type="ECO:0000256" key="3">
    <source>
        <dbReference type="ARBA" id="ARBA00022603"/>
    </source>
</evidence>
<evidence type="ECO:0000256" key="2">
    <source>
        <dbReference type="ARBA" id="ARBA00022552"/>
    </source>
</evidence>
<dbReference type="EC" id="2.1.1.199" evidence="6"/>
<keyword evidence="3 6" id="KW-0489">Methyltransferase</keyword>
<evidence type="ECO:0000313" key="7">
    <source>
        <dbReference type="EMBL" id="QCI19305.1"/>
    </source>
</evidence>
<dbReference type="InterPro" id="IPR023397">
    <property type="entry name" value="SAM-dep_MeTrfase_MraW_recog"/>
</dbReference>
<protein>
    <recommendedName>
        <fullName evidence="6">Ribosomal RNA small subunit methyltransferase H</fullName>
        <ecNumber evidence="6">2.1.1.199</ecNumber>
    </recommendedName>
    <alternativeName>
        <fullName evidence="6">16S rRNA m(4)C1402 methyltransferase</fullName>
    </alternativeName>
    <alternativeName>
        <fullName evidence="6">rRNA (cytosine-N(4)-)-methyltransferase RsmH</fullName>
    </alternativeName>
</protein>
<comment type="subcellular location">
    <subcellularLocation>
        <location evidence="6">Cytoplasm</location>
    </subcellularLocation>
</comment>
<keyword evidence="8" id="KW-1185">Reference proteome</keyword>
<evidence type="ECO:0000256" key="6">
    <source>
        <dbReference type="HAMAP-Rule" id="MF_01007"/>
    </source>
</evidence>
<keyword evidence="5 6" id="KW-0949">S-adenosyl-L-methionine</keyword>
<evidence type="ECO:0000256" key="5">
    <source>
        <dbReference type="ARBA" id="ARBA00022691"/>
    </source>
</evidence>
<feature type="binding site" evidence="6">
    <location>
        <position position="58"/>
    </location>
    <ligand>
        <name>S-adenosyl-L-methionine</name>
        <dbReference type="ChEBI" id="CHEBI:59789"/>
    </ligand>
</feature>
<comment type="similarity">
    <text evidence="1 6">Belongs to the methyltransferase superfamily. RsmH family.</text>
</comment>